<evidence type="ECO:0000313" key="9">
    <source>
        <dbReference type="Proteomes" id="UP001165367"/>
    </source>
</evidence>
<accession>A0ABS9KT36</accession>
<protein>
    <submittedName>
        <fullName evidence="8">Nramp family divalent metal transporter</fullName>
    </submittedName>
</protein>
<evidence type="ECO:0000313" key="8">
    <source>
        <dbReference type="EMBL" id="MCG2615452.1"/>
    </source>
</evidence>
<feature type="transmembrane region" description="Helical" evidence="7">
    <location>
        <begin position="241"/>
        <end position="260"/>
    </location>
</feature>
<gene>
    <name evidence="8" type="ORF">LZZ85_14225</name>
</gene>
<evidence type="ECO:0000256" key="1">
    <source>
        <dbReference type="ARBA" id="ARBA00004141"/>
    </source>
</evidence>
<feature type="transmembrane region" description="Helical" evidence="7">
    <location>
        <begin position="197"/>
        <end position="220"/>
    </location>
</feature>
<keyword evidence="4" id="KW-0769">Symport</keyword>
<dbReference type="NCBIfam" id="NF037982">
    <property type="entry name" value="Nramp_1"/>
    <property type="match status" value="1"/>
</dbReference>
<dbReference type="RefSeq" id="WP_237873072.1">
    <property type="nucleotide sequence ID" value="NZ_JAKLTR010000008.1"/>
</dbReference>
<feature type="transmembrane region" description="Helical" evidence="7">
    <location>
        <begin position="159"/>
        <end position="177"/>
    </location>
</feature>
<feature type="transmembrane region" description="Helical" evidence="7">
    <location>
        <begin position="280"/>
        <end position="301"/>
    </location>
</feature>
<evidence type="ECO:0000256" key="2">
    <source>
        <dbReference type="ARBA" id="ARBA00022448"/>
    </source>
</evidence>
<feature type="transmembrane region" description="Helical" evidence="7">
    <location>
        <begin position="51"/>
        <end position="74"/>
    </location>
</feature>
<feature type="transmembrane region" description="Helical" evidence="7">
    <location>
        <begin position="351"/>
        <end position="373"/>
    </location>
</feature>
<evidence type="ECO:0000256" key="6">
    <source>
        <dbReference type="ARBA" id="ARBA00023136"/>
    </source>
</evidence>
<feature type="transmembrane region" description="Helical" evidence="7">
    <location>
        <begin position="134"/>
        <end position="152"/>
    </location>
</feature>
<reference evidence="8" key="1">
    <citation type="submission" date="2022-01" db="EMBL/GenBank/DDBJ databases">
        <authorList>
            <person name="Jo J.-H."/>
            <person name="Im W.-T."/>
        </authorList>
    </citation>
    <scope>NUCLEOTIDE SEQUENCE</scope>
    <source>
        <strain evidence="8">NA20</strain>
    </source>
</reference>
<comment type="caution">
    <text evidence="8">The sequence shown here is derived from an EMBL/GenBank/DDBJ whole genome shotgun (WGS) entry which is preliminary data.</text>
</comment>
<keyword evidence="3 7" id="KW-0812">Transmembrane</keyword>
<dbReference type="Proteomes" id="UP001165367">
    <property type="component" value="Unassembled WGS sequence"/>
</dbReference>
<proteinExistence type="predicted"/>
<keyword evidence="6 7" id="KW-0472">Membrane</keyword>
<keyword evidence="9" id="KW-1185">Reference proteome</keyword>
<feature type="transmembrane region" description="Helical" evidence="7">
    <location>
        <begin position="328"/>
        <end position="345"/>
    </location>
</feature>
<dbReference type="Gene3D" id="1.20.1740.10">
    <property type="entry name" value="Amino acid/polyamine transporter I"/>
    <property type="match status" value="1"/>
</dbReference>
<dbReference type="Pfam" id="PF01566">
    <property type="entry name" value="Nramp"/>
    <property type="match status" value="1"/>
</dbReference>
<comment type="subcellular location">
    <subcellularLocation>
        <location evidence="1">Membrane</location>
        <topology evidence="1">Multi-pass membrane protein</topology>
    </subcellularLocation>
</comment>
<evidence type="ECO:0000256" key="7">
    <source>
        <dbReference type="SAM" id="Phobius"/>
    </source>
</evidence>
<dbReference type="PANTHER" id="PTHR11706:SF33">
    <property type="entry name" value="NATURAL RESISTANCE-ASSOCIATED MACROPHAGE PROTEIN 2"/>
    <property type="match status" value="1"/>
</dbReference>
<evidence type="ECO:0000256" key="3">
    <source>
        <dbReference type="ARBA" id="ARBA00022692"/>
    </source>
</evidence>
<dbReference type="EMBL" id="JAKLTR010000008">
    <property type="protein sequence ID" value="MCG2615452.1"/>
    <property type="molecule type" value="Genomic_DNA"/>
</dbReference>
<dbReference type="PANTHER" id="PTHR11706">
    <property type="entry name" value="SOLUTE CARRIER PROTEIN FAMILY 11 MEMBER"/>
    <property type="match status" value="1"/>
</dbReference>
<keyword evidence="2" id="KW-0813">Transport</keyword>
<sequence length="413" mass="43519">MSTTQSTSPSAAARTGGFRKWLQALGPGIITAALVFGPSKITISSKLGAEFGFSLLWIVVITILFMVVFTSMAARIGIATNQSVLATIREKWGRGVSVAIGIGVFLVATSFQAGNSIGIGIAFAELTGTKPLQWIIVFNLVALGLLFFRSFYKVLEKLMIALICLMLLAFLITLFLSQPGIDDVAKGFVPSSQPGSFPLVTAFIASCFSIVAAFYQCYLIQERKRVAPAGTVIKDRSFTGIFILGLMTAIVMICAAMVLHPKGIRVNSATDMARALEPLFGKYASSLFLIGLFGASFSALVGNSTLGGSVLGDALGNGSSLHSKANKTLIGIVMIIGAVIAIAFGKLPLELIVFAQSITILIVPFIGVVMYAISMDKKLMGVHKGSTVANVLGAAGLLLIIGLAIESVRTLFF</sequence>
<organism evidence="8 9">
    <name type="scientific">Terrimonas ginsenosidimutans</name>
    <dbReference type="NCBI Taxonomy" id="2908004"/>
    <lineage>
        <taxon>Bacteria</taxon>
        <taxon>Pseudomonadati</taxon>
        <taxon>Bacteroidota</taxon>
        <taxon>Chitinophagia</taxon>
        <taxon>Chitinophagales</taxon>
        <taxon>Chitinophagaceae</taxon>
        <taxon>Terrimonas</taxon>
    </lineage>
</organism>
<dbReference type="InterPro" id="IPR001046">
    <property type="entry name" value="NRAMP_fam"/>
</dbReference>
<feature type="transmembrane region" description="Helical" evidence="7">
    <location>
        <begin position="385"/>
        <end position="405"/>
    </location>
</feature>
<keyword evidence="5 7" id="KW-1133">Transmembrane helix</keyword>
<evidence type="ECO:0000256" key="5">
    <source>
        <dbReference type="ARBA" id="ARBA00022989"/>
    </source>
</evidence>
<name>A0ABS9KT36_9BACT</name>
<feature type="transmembrane region" description="Helical" evidence="7">
    <location>
        <begin position="95"/>
        <end position="114"/>
    </location>
</feature>
<feature type="transmembrane region" description="Helical" evidence="7">
    <location>
        <begin position="21"/>
        <end position="39"/>
    </location>
</feature>
<evidence type="ECO:0000256" key="4">
    <source>
        <dbReference type="ARBA" id="ARBA00022847"/>
    </source>
</evidence>